<feature type="compositionally biased region" description="Gly residues" evidence="1">
    <location>
        <begin position="254"/>
        <end position="263"/>
    </location>
</feature>
<sequence>MDSTSSNPSDAEAIRRLLAESGVADTHQLGDALLDLRLEARSGAPDPSPELEAFFTPGVTPLWKSSRRRGYLLGGAIIAAMAAGTTGVAATNGGLWITAEDSHEAPAPVEYEQVPAPEPVPVPAETDPASVPQLPVEPVETAPAPAETPLPVEPSPDDPGHGTGKPAESGRTDDAGEHRGSPGQGSEPGTEGFSQEFNGQGGPGHSGGNKGQGPGNNKGYGFGRDKGQDGPGRGDTGKDNKDSKDSRDSNRGGPQHGHGSGRG</sequence>
<keyword evidence="4" id="KW-1185">Reference proteome</keyword>
<feature type="compositionally biased region" description="Low complexity" evidence="1">
    <location>
        <begin position="105"/>
        <end position="115"/>
    </location>
</feature>
<keyword evidence="2" id="KW-0472">Membrane</keyword>
<keyword evidence="2" id="KW-1133">Transmembrane helix</keyword>
<accession>A0ABY6FSV4</accession>
<evidence type="ECO:0000313" key="3">
    <source>
        <dbReference type="EMBL" id="UYB36291.1"/>
    </source>
</evidence>
<dbReference type="Proteomes" id="UP001063368">
    <property type="component" value="Chromosome"/>
</dbReference>
<feature type="compositionally biased region" description="Gly residues" evidence="1">
    <location>
        <begin position="199"/>
        <end position="222"/>
    </location>
</feature>
<feature type="compositionally biased region" description="Basic and acidic residues" evidence="1">
    <location>
        <begin position="235"/>
        <end position="250"/>
    </location>
</feature>
<evidence type="ECO:0000313" key="4">
    <source>
        <dbReference type="Proteomes" id="UP001063368"/>
    </source>
</evidence>
<dbReference type="RefSeq" id="WP_263128000.1">
    <property type="nucleotide sequence ID" value="NZ_CP106856.1"/>
</dbReference>
<feature type="compositionally biased region" description="Basic and acidic residues" evidence="1">
    <location>
        <begin position="168"/>
        <end position="180"/>
    </location>
</feature>
<gene>
    <name evidence="3" type="ORF">N9A08_00920</name>
</gene>
<keyword evidence="2" id="KW-0812">Transmembrane</keyword>
<feature type="transmembrane region" description="Helical" evidence="2">
    <location>
        <begin position="71"/>
        <end position="97"/>
    </location>
</feature>
<feature type="region of interest" description="Disordered" evidence="1">
    <location>
        <begin position="99"/>
        <end position="263"/>
    </location>
</feature>
<dbReference type="EMBL" id="CP106856">
    <property type="protein sequence ID" value="UYB36291.1"/>
    <property type="molecule type" value="Genomic_DNA"/>
</dbReference>
<proteinExistence type="predicted"/>
<feature type="compositionally biased region" description="Low complexity" evidence="1">
    <location>
        <begin position="123"/>
        <end position="145"/>
    </location>
</feature>
<name>A0ABY6FSV4_9MICC</name>
<organism evidence="3 4">
    <name type="scientific">Arthrobacter koreensis</name>
    <dbReference type="NCBI Taxonomy" id="199136"/>
    <lineage>
        <taxon>Bacteria</taxon>
        <taxon>Bacillati</taxon>
        <taxon>Actinomycetota</taxon>
        <taxon>Actinomycetes</taxon>
        <taxon>Micrococcales</taxon>
        <taxon>Micrococcaceae</taxon>
        <taxon>Arthrobacter</taxon>
    </lineage>
</organism>
<evidence type="ECO:0000256" key="1">
    <source>
        <dbReference type="SAM" id="MobiDB-lite"/>
    </source>
</evidence>
<protein>
    <submittedName>
        <fullName evidence="3">Uncharacterized protein</fullName>
    </submittedName>
</protein>
<evidence type="ECO:0000256" key="2">
    <source>
        <dbReference type="SAM" id="Phobius"/>
    </source>
</evidence>
<reference evidence="3" key="1">
    <citation type="submission" date="2022-09" db="EMBL/GenBank/DDBJ databases">
        <authorList>
            <person name="Li D."/>
            <person name="Cheng J."/>
            <person name="Li Y."/>
        </authorList>
    </citation>
    <scope>NUCLEOTIDE SEQUENCE</scope>
    <source>
        <strain evidence="3">DL</strain>
    </source>
</reference>